<dbReference type="GO" id="GO:0022857">
    <property type="term" value="F:transmembrane transporter activity"/>
    <property type="evidence" value="ECO:0007669"/>
    <property type="project" value="InterPro"/>
</dbReference>
<dbReference type="AlphaFoldDB" id="A0A0D6ENK6"/>
<keyword evidence="4" id="KW-1003">Cell membrane</keyword>
<feature type="transmembrane region" description="Helical" evidence="8">
    <location>
        <begin position="196"/>
        <end position="214"/>
    </location>
</feature>
<dbReference type="InterPro" id="IPR036259">
    <property type="entry name" value="MFS_trans_sf"/>
</dbReference>
<keyword evidence="5 8" id="KW-0812">Transmembrane</keyword>
<evidence type="ECO:0000256" key="6">
    <source>
        <dbReference type="ARBA" id="ARBA00022989"/>
    </source>
</evidence>
<accession>A0A0D6ENK6</accession>
<feature type="non-terminal residue" evidence="10">
    <location>
        <position position="232"/>
    </location>
</feature>
<keyword evidence="3" id="KW-0813">Transport</keyword>
<evidence type="ECO:0000256" key="4">
    <source>
        <dbReference type="ARBA" id="ARBA00022475"/>
    </source>
</evidence>
<comment type="subcellular location">
    <subcellularLocation>
        <location evidence="1">Cell membrane</location>
        <topology evidence="1">Multi-pass membrane protein</topology>
    </subcellularLocation>
</comment>
<dbReference type="InterPro" id="IPR050814">
    <property type="entry name" value="Myo-inositol_Transporter"/>
</dbReference>
<evidence type="ECO:0000259" key="9">
    <source>
        <dbReference type="PROSITE" id="PS50850"/>
    </source>
</evidence>
<reference evidence="11" key="1">
    <citation type="submission" date="2015-02" db="EMBL/GenBank/DDBJ databases">
        <authorList>
            <person name="Gon?alves P."/>
        </authorList>
    </citation>
    <scope>NUCLEOTIDE SEQUENCE [LARGE SCALE GENOMIC DNA]</scope>
</reference>
<feature type="transmembrane region" description="Helical" evidence="8">
    <location>
        <begin position="62"/>
        <end position="83"/>
    </location>
</feature>
<feature type="transmembrane region" description="Helical" evidence="8">
    <location>
        <begin position="28"/>
        <end position="50"/>
    </location>
</feature>
<protein>
    <submittedName>
        <fullName evidence="10">SPOSA6832_02843-mRNA-1:cds</fullName>
    </submittedName>
</protein>
<feature type="transmembrane region" description="Helical" evidence="8">
    <location>
        <begin position="160"/>
        <end position="184"/>
    </location>
</feature>
<evidence type="ECO:0000313" key="10">
    <source>
        <dbReference type="EMBL" id="CEQ41155.1"/>
    </source>
</evidence>
<keyword evidence="7 8" id="KW-0472">Membrane</keyword>
<sequence length="232" mass="25644">MGLQFFQQATGFNCLMYFSAKILHQTHLSAPATFAIFVAVSNFACTLVALRLIDRVGRRTLLLRGLAGMAVGMAVLAGAFGFIPDQGEVEHGAGAAAYAALLGMVGFCCAYALSLGNVPWVVQSEVRLRVLPWQLFWRGASAVRLTSRRWRFWQVFNQDLRALGTGLATATNWIANLLVSSTFLHLSRALTPSGVFALYAFISLLGWLFTWRYLPETKGLSLEEVRRVFETE</sequence>
<evidence type="ECO:0000256" key="2">
    <source>
        <dbReference type="ARBA" id="ARBA00010992"/>
    </source>
</evidence>
<evidence type="ECO:0000256" key="7">
    <source>
        <dbReference type="ARBA" id="ARBA00023136"/>
    </source>
</evidence>
<dbReference type="SUPFAM" id="SSF103473">
    <property type="entry name" value="MFS general substrate transporter"/>
    <property type="match status" value="1"/>
</dbReference>
<evidence type="ECO:0000256" key="5">
    <source>
        <dbReference type="ARBA" id="ARBA00022692"/>
    </source>
</evidence>
<dbReference type="EMBL" id="CENE01000012">
    <property type="protein sequence ID" value="CEQ41155.1"/>
    <property type="molecule type" value="Genomic_DNA"/>
</dbReference>
<comment type="similarity">
    <text evidence="2">Belongs to the major facilitator superfamily. Sugar transporter (TC 2.A.1.1) family.</text>
</comment>
<gene>
    <name evidence="10" type="primary">SPOSA6832_02843</name>
</gene>
<keyword evidence="11" id="KW-1185">Reference proteome</keyword>
<dbReference type="PANTHER" id="PTHR48020">
    <property type="entry name" value="PROTON MYO-INOSITOL COTRANSPORTER"/>
    <property type="match status" value="1"/>
</dbReference>
<feature type="non-terminal residue" evidence="10">
    <location>
        <position position="1"/>
    </location>
</feature>
<evidence type="ECO:0000256" key="1">
    <source>
        <dbReference type="ARBA" id="ARBA00004651"/>
    </source>
</evidence>
<dbReference type="OrthoDB" id="6339427at2759"/>
<evidence type="ECO:0000313" key="11">
    <source>
        <dbReference type="Proteomes" id="UP000243876"/>
    </source>
</evidence>
<dbReference type="InterPro" id="IPR005829">
    <property type="entry name" value="Sugar_transporter_CS"/>
</dbReference>
<feature type="domain" description="Major facilitator superfamily (MFS) profile" evidence="9">
    <location>
        <begin position="1"/>
        <end position="218"/>
    </location>
</feature>
<proteinExistence type="inferred from homology"/>
<dbReference type="PANTHER" id="PTHR48020:SF12">
    <property type="entry name" value="PROTON MYO-INOSITOL COTRANSPORTER"/>
    <property type="match status" value="1"/>
</dbReference>
<keyword evidence="6 8" id="KW-1133">Transmembrane helix</keyword>
<dbReference type="Gene3D" id="1.20.1250.20">
    <property type="entry name" value="MFS general substrate transporter like domains"/>
    <property type="match status" value="2"/>
</dbReference>
<feature type="transmembrane region" description="Helical" evidence="8">
    <location>
        <begin position="95"/>
        <end position="122"/>
    </location>
</feature>
<dbReference type="Pfam" id="PF00083">
    <property type="entry name" value="Sugar_tr"/>
    <property type="match status" value="2"/>
</dbReference>
<dbReference type="Proteomes" id="UP000243876">
    <property type="component" value="Unassembled WGS sequence"/>
</dbReference>
<dbReference type="GO" id="GO:0005886">
    <property type="term" value="C:plasma membrane"/>
    <property type="evidence" value="ECO:0007669"/>
    <property type="project" value="UniProtKB-SubCell"/>
</dbReference>
<name>A0A0D6ENK6_SPOSA</name>
<dbReference type="PROSITE" id="PS50850">
    <property type="entry name" value="MFS"/>
    <property type="match status" value="1"/>
</dbReference>
<dbReference type="InterPro" id="IPR020846">
    <property type="entry name" value="MFS_dom"/>
</dbReference>
<evidence type="ECO:0000256" key="3">
    <source>
        <dbReference type="ARBA" id="ARBA00022448"/>
    </source>
</evidence>
<dbReference type="PROSITE" id="PS00216">
    <property type="entry name" value="SUGAR_TRANSPORT_1"/>
    <property type="match status" value="1"/>
</dbReference>
<dbReference type="InterPro" id="IPR005828">
    <property type="entry name" value="MFS_sugar_transport-like"/>
</dbReference>
<evidence type="ECO:0000256" key="8">
    <source>
        <dbReference type="SAM" id="Phobius"/>
    </source>
</evidence>
<organism evidence="10 11">
    <name type="scientific">Sporidiobolus salmonicolor</name>
    <name type="common">Yeast-like fungus</name>
    <name type="synonym">Sporobolomyces salmonicolor</name>
    <dbReference type="NCBI Taxonomy" id="5005"/>
    <lineage>
        <taxon>Eukaryota</taxon>
        <taxon>Fungi</taxon>
        <taxon>Dikarya</taxon>
        <taxon>Basidiomycota</taxon>
        <taxon>Pucciniomycotina</taxon>
        <taxon>Microbotryomycetes</taxon>
        <taxon>Sporidiobolales</taxon>
        <taxon>Sporidiobolaceae</taxon>
        <taxon>Sporobolomyces</taxon>
    </lineage>
</organism>